<feature type="transmembrane region" description="Helical" evidence="1">
    <location>
        <begin position="12"/>
        <end position="28"/>
    </location>
</feature>
<sequence length="78" mass="8665">MNETEAYAAIRKFVASGVFLLAYIYLVQHSQDRLMISGMGLGFIVCLIQGLRAVLIKKTTEKHSAKKVVYSKGEKVDS</sequence>
<gene>
    <name evidence="2" type="ORF">BC353_09680</name>
</gene>
<reference evidence="2 3" key="1">
    <citation type="journal article" date="2017" name="Emerg. Infect. Dis.">
        <title>Carbapenemase VCC-1-Producing Vibrio cholerae in Coastal Waters of Germany.</title>
        <authorList>
            <person name="Hammerl J.A."/>
            <person name="Jackel C."/>
            <person name="Bortolaia V."/>
            <person name="Schwartz K."/>
            <person name="Bier N."/>
            <person name="Hendriksen R.S."/>
            <person name="Guerra B."/>
            <person name="Strauch E."/>
        </authorList>
    </citation>
    <scope>NUCLEOTIDE SEQUENCE [LARGE SCALE GENOMIC DNA]</scope>
    <source>
        <strain evidence="2 3">VN-2825</strain>
    </source>
</reference>
<accession>A0A395U157</accession>
<protein>
    <submittedName>
        <fullName evidence="2">Uncharacterized protein</fullName>
    </submittedName>
</protein>
<keyword evidence="1" id="KW-0472">Membrane</keyword>
<keyword evidence="1" id="KW-0812">Transmembrane</keyword>
<evidence type="ECO:0000313" key="2">
    <source>
        <dbReference type="EMBL" id="RGP89823.1"/>
    </source>
</evidence>
<evidence type="ECO:0000256" key="1">
    <source>
        <dbReference type="SAM" id="Phobius"/>
    </source>
</evidence>
<keyword evidence="1" id="KW-1133">Transmembrane helix</keyword>
<dbReference type="Proteomes" id="UP000266701">
    <property type="component" value="Unassembled WGS sequence"/>
</dbReference>
<organism evidence="2 3">
    <name type="scientific">Vibrio cholerae</name>
    <dbReference type="NCBI Taxonomy" id="666"/>
    <lineage>
        <taxon>Bacteria</taxon>
        <taxon>Pseudomonadati</taxon>
        <taxon>Pseudomonadota</taxon>
        <taxon>Gammaproteobacteria</taxon>
        <taxon>Vibrionales</taxon>
        <taxon>Vibrionaceae</taxon>
        <taxon>Vibrio</taxon>
    </lineage>
</organism>
<proteinExistence type="predicted"/>
<comment type="caution">
    <text evidence="2">The sequence shown here is derived from an EMBL/GenBank/DDBJ whole genome shotgun (WGS) entry which is preliminary data.</text>
</comment>
<evidence type="ECO:0000313" key="3">
    <source>
        <dbReference type="Proteomes" id="UP000266701"/>
    </source>
</evidence>
<dbReference type="EMBL" id="MCBA01000067">
    <property type="protein sequence ID" value="RGP89823.1"/>
    <property type="molecule type" value="Genomic_DNA"/>
</dbReference>
<feature type="transmembrane region" description="Helical" evidence="1">
    <location>
        <begin position="34"/>
        <end position="55"/>
    </location>
</feature>
<dbReference type="AlphaFoldDB" id="A0A395U157"/>
<name>A0A395U157_VIBCL</name>